<gene>
    <name evidence="2" type="ORF">SVUK_LOCUS20736</name>
</gene>
<dbReference type="EMBL" id="UYYB01144532">
    <property type="protein sequence ID" value="VDM85738.1"/>
    <property type="molecule type" value="Genomic_DNA"/>
</dbReference>
<dbReference type="PANTHER" id="PTHR31809">
    <property type="entry name" value="BUD13 HOMOLOG"/>
    <property type="match status" value="1"/>
</dbReference>
<proteinExistence type="predicted"/>
<keyword evidence="3" id="KW-1185">Reference proteome</keyword>
<dbReference type="GO" id="GO:0000398">
    <property type="term" value="P:mRNA splicing, via spliceosome"/>
    <property type="evidence" value="ECO:0007669"/>
    <property type="project" value="TreeGrafter"/>
</dbReference>
<dbReference type="GO" id="GO:0005684">
    <property type="term" value="C:U2-type spliceosomal complex"/>
    <property type="evidence" value="ECO:0007669"/>
    <property type="project" value="TreeGrafter"/>
</dbReference>
<accession>A0A3P7M382</accession>
<sequence length="110" mass="12537">MTTLSKAEYLQRYLSSGNEEKKTKKKKKGKEKTQQRPAGLRIVEDDAFISVSAKFKDIDTDEEKEDIEIISSISKQLEAKAREGPKFLKSFKPLDGAEIKQEVKTGERFP</sequence>
<feature type="region of interest" description="Disordered" evidence="1">
    <location>
        <begin position="15"/>
        <end position="37"/>
    </location>
</feature>
<evidence type="ECO:0000313" key="2">
    <source>
        <dbReference type="EMBL" id="VDM85738.1"/>
    </source>
</evidence>
<reference evidence="2 3" key="1">
    <citation type="submission" date="2018-11" db="EMBL/GenBank/DDBJ databases">
        <authorList>
            <consortium name="Pathogen Informatics"/>
        </authorList>
    </citation>
    <scope>NUCLEOTIDE SEQUENCE [LARGE SCALE GENOMIC DNA]</scope>
</reference>
<organism evidence="2 3">
    <name type="scientific">Strongylus vulgaris</name>
    <name type="common">Blood worm</name>
    <dbReference type="NCBI Taxonomy" id="40348"/>
    <lineage>
        <taxon>Eukaryota</taxon>
        <taxon>Metazoa</taxon>
        <taxon>Ecdysozoa</taxon>
        <taxon>Nematoda</taxon>
        <taxon>Chromadorea</taxon>
        <taxon>Rhabditida</taxon>
        <taxon>Rhabditina</taxon>
        <taxon>Rhabditomorpha</taxon>
        <taxon>Strongyloidea</taxon>
        <taxon>Strongylidae</taxon>
        <taxon>Strongylus</taxon>
    </lineage>
</organism>
<protein>
    <submittedName>
        <fullName evidence="2">Uncharacterized protein</fullName>
    </submittedName>
</protein>
<name>A0A3P7M382_STRVU</name>
<evidence type="ECO:0000313" key="3">
    <source>
        <dbReference type="Proteomes" id="UP000270094"/>
    </source>
</evidence>
<dbReference type="GO" id="GO:0070274">
    <property type="term" value="C:RES complex"/>
    <property type="evidence" value="ECO:0007669"/>
    <property type="project" value="TreeGrafter"/>
</dbReference>
<dbReference type="Proteomes" id="UP000270094">
    <property type="component" value="Unassembled WGS sequence"/>
</dbReference>
<dbReference type="PANTHER" id="PTHR31809:SF0">
    <property type="entry name" value="BUD13 HOMOLOG"/>
    <property type="match status" value="1"/>
</dbReference>
<dbReference type="AlphaFoldDB" id="A0A3P7M382"/>
<dbReference type="GO" id="GO:0003723">
    <property type="term" value="F:RNA binding"/>
    <property type="evidence" value="ECO:0007669"/>
    <property type="project" value="TreeGrafter"/>
</dbReference>
<evidence type="ECO:0000256" key="1">
    <source>
        <dbReference type="SAM" id="MobiDB-lite"/>
    </source>
</evidence>
<dbReference type="OrthoDB" id="6022at2759"/>
<dbReference type="InterPro" id="IPR051112">
    <property type="entry name" value="CWC26_splicing_factor"/>
</dbReference>